<keyword evidence="2" id="KW-0479">Metal-binding</keyword>
<keyword evidence="2" id="KW-0503">Monooxygenase</keyword>
<evidence type="ECO:0000256" key="1">
    <source>
        <dbReference type="ARBA" id="ARBA00010617"/>
    </source>
</evidence>
<dbReference type="SUPFAM" id="SSF48264">
    <property type="entry name" value="Cytochrome P450"/>
    <property type="match status" value="1"/>
</dbReference>
<comment type="caution">
    <text evidence="3">The sequence shown here is derived from an EMBL/GenBank/DDBJ whole genome shotgun (WGS) entry which is preliminary data.</text>
</comment>
<dbReference type="Proteomes" id="UP001500897">
    <property type="component" value="Unassembled WGS sequence"/>
</dbReference>
<dbReference type="Pfam" id="PF00067">
    <property type="entry name" value="p450"/>
    <property type="match status" value="2"/>
</dbReference>
<dbReference type="InterPro" id="IPR017972">
    <property type="entry name" value="Cyt_P450_CS"/>
</dbReference>
<dbReference type="InterPro" id="IPR002397">
    <property type="entry name" value="Cyt_P450_B"/>
</dbReference>
<protein>
    <submittedName>
        <fullName evidence="3">Cytochrome P450</fullName>
    </submittedName>
</protein>
<dbReference type="Gene3D" id="1.10.630.10">
    <property type="entry name" value="Cytochrome P450"/>
    <property type="match status" value="1"/>
</dbReference>
<organism evidence="3 4">
    <name type="scientific">Kitasatospora saccharophila</name>
    <dbReference type="NCBI Taxonomy" id="407973"/>
    <lineage>
        <taxon>Bacteria</taxon>
        <taxon>Bacillati</taxon>
        <taxon>Actinomycetota</taxon>
        <taxon>Actinomycetes</taxon>
        <taxon>Kitasatosporales</taxon>
        <taxon>Streptomycetaceae</taxon>
        <taxon>Kitasatospora</taxon>
    </lineage>
</organism>
<dbReference type="PROSITE" id="PS00086">
    <property type="entry name" value="CYTOCHROME_P450"/>
    <property type="match status" value="1"/>
</dbReference>
<dbReference type="CDD" id="cd11029">
    <property type="entry name" value="CYP107-like"/>
    <property type="match status" value="1"/>
</dbReference>
<dbReference type="PRINTS" id="PR00359">
    <property type="entry name" value="BP450"/>
</dbReference>
<dbReference type="RefSeq" id="WP_344551934.1">
    <property type="nucleotide sequence ID" value="NZ_BAAANS010000012.1"/>
</dbReference>
<reference evidence="3 4" key="1">
    <citation type="journal article" date="2019" name="Int. J. Syst. Evol. Microbiol.">
        <title>The Global Catalogue of Microorganisms (GCM) 10K type strain sequencing project: providing services to taxonomists for standard genome sequencing and annotation.</title>
        <authorList>
            <consortium name="The Broad Institute Genomics Platform"/>
            <consortium name="The Broad Institute Genome Sequencing Center for Infectious Disease"/>
            <person name="Wu L."/>
            <person name="Ma J."/>
        </authorList>
    </citation>
    <scope>NUCLEOTIDE SEQUENCE [LARGE SCALE GENOMIC DNA]</scope>
    <source>
        <strain evidence="3 4">JCM 14559</strain>
    </source>
</reference>
<gene>
    <name evidence="3" type="ORF">GCM10009759_23590</name>
</gene>
<evidence type="ECO:0000313" key="4">
    <source>
        <dbReference type="Proteomes" id="UP001500897"/>
    </source>
</evidence>
<name>A0ABN2WPP2_9ACTN</name>
<dbReference type="PANTHER" id="PTHR46696:SF1">
    <property type="entry name" value="CYTOCHROME P450 YJIB-RELATED"/>
    <property type="match status" value="1"/>
</dbReference>
<dbReference type="EMBL" id="BAAANS010000012">
    <property type="protein sequence ID" value="GAA2095393.1"/>
    <property type="molecule type" value="Genomic_DNA"/>
</dbReference>
<dbReference type="PANTHER" id="PTHR46696">
    <property type="entry name" value="P450, PUTATIVE (EUROFUNG)-RELATED"/>
    <property type="match status" value="1"/>
</dbReference>
<dbReference type="InterPro" id="IPR036396">
    <property type="entry name" value="Cyt_P450_sf"/>
</dbReference>
<accession>A0ABN2WPP2</accession>
<evidence type="ECO:0000313" key="3">
    <source>
        <dbReference type="EMBL" id="GAA2095393.1"/>
    </source>
</evidence>
<dbReference type="PRINTS" id="PR00385">
    <property type="entry name" value="P450"/>
</dbReference>
<comment type="similarity">
    <text evidence="1 2">Belongs to the cytochrome P450 family.</text>
</comment>
<keyword evidence="2" id="KW-0349">Heme</keyword>
<keyword evidence="4" id="KW-1185">Reference proteome</keyword>
<evidence type="ECO:0000256" key="2">
    <source>
        <dbReference type="RuleBase" id="RU000461"/>
    </source>
</evidence>
<proteinExistence type="inferred from homology"/>
<sequence>MSDSSVSRCPFLDPAGSALHAEAAGLREQGPAVWVELPGGVRAWSVTRYAVIQALTTDPRVSRDHRLHWPGAADVPEGWVLGPVAFQDSFVNQYGAEHRASRGRLGPTFLPRRVELMRPRVQATADRLVGALGALGPGESTDLRLALSRPLTLTVICDLFGVPEELRDALCEVIDSVLDSSLDEGAALAAQVELNERLSELLAHKRAHPAPDLTSDLLLSDRPGERPLSDQELIGTLFTMITGGFETAVNLITSAVFELLTHPEELAKVRTGGTGWADVIEETLRVEGPVMHVPLRYAVEDIDLGEGVLIRKGDPIIIGFAAAGRDPRVHPDRPDVFDPARPDKSHLAFGYGPHFCVGAPLARLETEIALSTLFERLPALALAEPGGTPARLPSMIINGPAVLDVVPHPEGAAR</sequence>
<keyword evidence="2" id="KW-0560">Oxidoreductase</keyword>
<dbReference type="InterPro" id="IPR001128">
    <property type="entry name" value="Cyt_P450"/>
</dbReference>
<keyword evidence="2" id="KW-0408">Iron</keyword>